<gene>
    <name evidence="2" type="ORF">CO146_00755</name>
</gene>
<dbReference type="Gene3D" id="3.30.60.30">
    <property type="match status" value="1"/>
</dbReference>
<feature type="non-terminal residue" evidence="2">
    <location>
        <position position="1"/>
    </location>
</feature>
<protein>
    <recommendedName>
        <fullName evidence="1">Kazal-like domain-containing protein</fullName>
    </recommendedName>
</protein>
<dbReference type="Proteomes" id="UP000230178">
    <property type="component" value="Unassembled WGS sequence"/>
</dbReference>
<dbReference type="AlphaFoldDB" id="A0A2M7Z3V9"/>
<dbReference type="SUPFAM" id="SSF100895">
    <property type="entry name" value="Kazal-type serine protease inhibitors"/>
    <property type="match status" value="1"/>
</dbReference>
<name>A0A2M7Z3V9_9BACT</name>
<feature type="domain" description="Kazal-like" evidence="1">
    <location>
        <begin position="170"/>
        <end position="220"/>
    </location>
</feature>
<dbReference type="InterPro" id="IPR036058">
    <property type="entry name" value="Kazal_dom_sf"/>
</dbReference>
<evidence type="ECO:0000259" key="1">
    <source>
        <dbReference type="PROSITE" id="PS51465"/>
    </source>
</evidence>
<dbReference type="Pfam" id="PF00050">
    <property type="entry name" value="Kazal_1"/>
    <property type="match status" value="1"/>
</dbReference>
<reference evidence="3" key="1">
    <citation type="submission" date="2017-09" db="EMBL/GenBank/DDBJ databases">
        <title>Depth-based differentiation of microbial function through sediment-hosted aquifers and enrichment of novel symbionts in the deep terrestrial subsurface.</title>
        <authorList>
            <person name="Probst A.J."/>
            <person name="Ladd B."/>
            <person name="Jarett J.K."/>
            <person name="Geller-Mcgrath D.E."/>
            <person name="Sieber C.M.K."/>
            <person name="Emerson J.B."/>
            <person name="Anantharaman K."/>
            <person name="Thomas B.C."/>
            <person name="Malmstrom R."/>
            <person name="Stieglmeier M."/>
            <person name="Klingl A."/>
            <person name="Woyke T."/>
            <person name="Ryan C.M."/>
            <person name="Banfield J.F."/>
        </authorList>
    </citation>
    <scope>NUCLEOTIDE SEQUENCE [LARGE SCALE GENOMIC DNA]</scope>
</reference>
<proteinExistence type="predicted"/>
<evidence type="ECO:0000313" key="2">
    <source>
        <dbReference type="EMBL" id="PJA83707.1"/>
    </source>
</evidence>
<accession>A0A2M7Z3V9</accession>
<dbReference type="CDD" id="cd00104">
    <property type="entry name" value="KAZAL_FS"/>
    <property type="match status" value="1"/>
</dbReference>
<evidence type="ECO:0000313" key="3">
    <source>
        <dbReference type="Proteomes" id="UP000230178"/>
    </source>
</evidence>
<dbReference type="SMART" id="SM00280">
    <property type="entry name" value="KAZAL"/>
    <property type="match status" value="1"/>
</dbReference>
<dbReference type="EMBL" id="PFVS01000027">
    <property type="protein sequence ID" value="PJA83707.1"/>
    <property type="molecule type" value="Genomic_DNA"/>
</dbReference>
<dbReference type="PROSITE" id="PS51465">
    <property type="entry name" value="KAZAL_2"/>
    <property type="match status" value="1"/>
</dbReference>
<sequence length="224" mass="25413">KLDKILEEQKGSQFKEFKNLEVLKNLEEKVPEEAKEAIKQAEENALKRLQGDLEKMSPEDQEKFGEYLEKISGENERHLEIMENLKAKIKEVPETPKVLELKERLEEGKTKIFQKIEEKLEKLDCPLWTPPALGFCKEGRVIIEKDPETGCPLQPKCIIPGEIEILVKPLPVQPETPKPVEGVCITLWDPACGKDGKTYSNECFAKLAGVEVDYEGVCVEPGEK</sequence>
<dbReference type="InterPro" id="IPR002350">
    <property type="entry name" value="Kazal_dom"/>
</dbReference>
<organism evidence="2 3">
    <name type="scientific">Candidatus Nealsonbacteria bacterium CG_4_9_14_3_um_filter_37_29</name>
    <dbReference type="NCBI Taxonomy" id="1974696"/>
    <lineage>
        <taxon>Bacteria</taxon>
        <taxon>Candidatus Nealsoniibacteriota</taxon>
    </lineage>
</organism>
<comment type="caution">
    <text evidence="2">The sequence shown here is derived from an EMBL/GenBank/DDBJ whole genome shotgun (WGS) entry which is preliminary data.</text>
</comment>